<feature type="non-terminal residue" evidence="2">
    <location>
        <position position="1"/>
    </location>
</feature>
<organism evidence="2">
    <name type="scientific">marine sediment metagenome</name>
    <dbReference type="NCBI Taxonomy" id="412755"/>
    <lineage>
        <taxon>unclassified sequences</taxon>
        <taxon>metagenomes</taxon>
        <taxon>ecological metagenomes</taxon>
    </lineage>
</organism>
<gene>
    <name evidence="2" type="ORF">S03H2_22980</name>
</gene>
<dbReference type="AlphaFoldDB" id="X1G9S0"/>
<reference evidence="2" key="1">
    <citation type="journal article" date="2014" name="Front. Microbiol.">
        <title>High frequency of phylogenetically diverse reductive dehalogenase-homologous genes in deep subseafloor sedimentary metagenomes.</title>
        <authorList>
            <person name="Kawai M."/>
            <person name="Futagami T."/>
            <person name="Toyoda A."/>
            <person name="Takaki Y."/>
            <person name="Nishi S."/>
            <person name="Hori S."/>
            <person name="Arai W."/>
            <person name="Tsubouchi T."/>
            <person name="Morono Y."/>
            <person name="Uchiyama I."/>
            <person name="Ito T."/>
            <person name="Fujiyama A."/>
            <person name="Inagaki F."/>
            <person name="Takami H."/>
        </authorList>
    </citation>
    <scope>NUCLEOTIDE SEQUENCE</scope>
    <source>
        <strain evidence="2">Expedition CK06-06</strain>
    </source>
</reference>
<dbReference type="EMBL" id="BARU01012471">
    <property type="protein sequence ID" value="GAH41550.1"/>
    <property type="molecule type" value="Genomic_DNA"/>
</dbReference>
<sequence>GKCEANKDMDCAWVLIYKRLEGLQQLDKMRRYYPPRNFRAIPRPKRLISKANVEAGEDNG</sequence>
<dbReference type="Pfam" id="PF12225">
    <property type="entry name" value="DUF5981"/>
    <property type="match status" value="1"/>
</dbReference>
<evidence type="ECO:0000313" key="2">
    <source>
        <dbReference type="EMBL" id="GAH41550.1"/>
    </source>
</evidence>
<evidence type="ECO:0000259" key="1">
    <source>
        <dbReference type="Pfam" id="PF12225"/>
    </source>
</evidence>
<dbReference type="InterPro" id="IPR022026">
    <property type="entry name" value="DUF5981"/>
</dbReference>
<protein>
    <recommendedName>
        <fullName evidence="1">Methylene-tetrahydrofolate reductase C-terminal-like domain-containing protein</fullName>
    </recommendedName>
</protein>
<accession>X1G9S0</accession>
<name>X1G9S0_9ZZZZ</name>
<comment type="caution">
    <text evidence="2">The sequence shown here is derived from an EMBL/GenBank/DDBJ whole genome shotgun (WGS) entry which is preliminary data.</text>
</comment>
<feature type="domain" description="Methylene-tetrahydrofolate reductase C-terminal-like" evidence="1">
    <location>
        <begin position="1"/>
        <end position="38"/>
    </location>
</feature>
<proteinExistence type="predicted"/>